<evidence type="ECO:0000256" key="1">
    <source>
        <dbReference type="SAM" id="MobiDB-lite"/>
    </source>
</evidence>
<name>Q23960_DUGJA</name>
<dbReference type="InterPro" id="IPR012340">
    <property type="entry name" value="NA-bd_OB-fold"/>
</dbReference>
<dbReference type="InterPro" id="IPR002059">
    <property type="entry name" value="CSP_DNA-bd"/>
</dbReference>
<feature type="compositionally biased region" description="Basic and acidic residues" evidence="1">
    <location>
        <begin position="244"/>
        <end position="259"/>
    </location>
</feature>
<dbReference type="InterPro" id="IPR011129">
    <property type="entry name" value="CSD"/>
</dbReference>
<dbReference type="GO" id="GO:0003676">
    <property type="term" value="F:nucleic acid binding"/>
    <property type="evidence" value="ECO:0007669"/>
    <property type="project" value="InterPro"/>
</dbReference>
<feature type="region of interest" description="Disordered" evidence="1">
    <location>
        <begin position="211"/>
        <end position="266"/>
    </location>
</feature>
<accession>Q23960</accession>
<organism evidence="3">
    <name type="scientific">Dugesia japonica</name>
    <name type="common">Planarian</name>
    <dbReference type="NCBI Taxonomy" id="6161"/>
    <lineage>
        <taxon>Eukaryota</taxon>
        <taxon>Metazoa</taxon>
        <taxon>Spiralia</taxon>
        <taxon>Lophotrochozoa</taxon>
        <taxon>Platyhelminthes</taxon>
        <taxon>Rhabditophora</taxon>
        <taxon>Seriata</taxon>
        <taxon>Tricladida</taxon>
        <taxon>Continenticola</taxon>
        <taxon>Geoplanoidea</taxon>
        <taxon>Dugesiidae</taxon>
        <taxon>Dugesia</taxon>
    </lineage>
</organism>
<dbReference type="AlphaFoldDB" id="Q23960"/>
<dbReference type="SMART" id="SM00357">
    <property type="entry name" value="CSP"/>
    <property type="match status" value="1"/>
</dbReference>
<dbReference type="InterPro" id="IPR050181">
    <property type="entry name" value="Cold_shock_domain"/>
</dbReference>
<evidence type="ECO:0000259" key="2">
    <source>
        <dbReference type="PROSITE" id="PS51857"/>
    </source>
</evidence>
<dbReference type="SUPFAM" id="SSF50249">
    <property type="entry name" value="Nucleic acid-binding proteins"/>
    <property type="match status" value="1"/>
</dbReference>
<reference evidence="3" key="1">
    <citation type="journal article" date="1998" name="Dev. Biol.">
        <title>Expression of DjY1, a protein containing a cold shock domain and RG repeat motifs, is targeted to sites of regeneration in planarians.</title>
        <authorList>
            <person name="Salvetti A."/>
            <person name="Batistoni R."/>
            <person name="Deri P."/>
            <person name="Rossi L."/>
            <person name="Sommerville J."/>
        </authorList>
    </citation>
    <scope>NUCLEOTIDE SEQUENCE</scope>
</reference>
<dbReference type="PRINTS" id="PR00050">
    <property type="entry name" value="COLDSHOCK"/>
</dbReference>
<feature type="compositionally biased region" description="Basic and acidic residues" evidence="1">
    <location>
        <begin position="1"/>
        <end position="10"/>
    </location>
</feature>
<dbReference type="EMBL" id="X99748">
    <property type="protein sequence ID" value="CAA68079.1"/>
    <property type="molecule type" value="mRNA"/>
</dbReference>
<feature type="compositionally biased region" description="Basic and acidic residues" evidence="1">
    <location>
        <begin position="211"/>
        <end position="221"/>
    </location>
</feature>
<feature type="region of interest" description="Disordered" evidence="1">
    <location>
        <begin position="1"/>
        <end position="22"/>
    </location>
</feature>
<feature type="compositionally biased region" description="Basic residues" evidence="1">
    <location>
        <begin position="222"/>
        <end position="243"/>
    </location>
</feature>
<dbReference type="Pfam" id="PF00313">
    <property type="entry name" value="CSD"/>
    <property type="match status" value="1"/>
</dbReference>
<feature type="domain" description="CSD" evidence="2">
    <location>
        <begin position="28"/>
        <end position="97"/>
    </location>
</feature>
<sequence length="266" mass="30404">MANNQEKTDEYEGNAADSSKQKQLLHTGITGKVKWFNVKRGYGFVCRNDNQEDIFIHQSAIVKSNPDHPRKSVGEGEEILFDIVKGAKGNEAANVSAIDGKCVKGSEYALRYPRGRGRGRGVFRGRGRSRVVSEEGDMHTQEFARGRGRPFRGGRPYVVQYRKPNYNYDMPQQYFYEFDYYRGPPRGQGEDFVDEVLGGVSPREVPMKYEQFDNEMFDRRPFGRGRPRGRGRGRSRGRGRGRGSPRDNPKANENEEQHQSDQPLQD</sequence>
<dbReference type="PANTHER" id="PTHR11544">
    <property type="entry name" value="COLD SHOCK DOMAIN CONTAINING PROTEINS"/>
    <property type="match status" value="1"/>
</dbReference>
<protein>
    <submittedName>
        <fullName evidence="3">Y-box protein</fullName>
    </submittedName>
</protein>
<dbReference type="Gene3D" id="2.40.50.140">
    <property type="entry name" value="Nucleic acid-binding proteins"/>
    <property type="match status" value="1"/>
</dbReference>
<dbReference type="PROSITE" id="PS51857">
    <property type="entry name" value="CSD_2"/>
    <property type="match status" value="1"/>
</dbReference>
<proteinExistence type="evidence at transcript level"/>
<dbReference type="CDD" id="cd04458">
    <property type="entry name" value="CSP_CDS"/>
    <property type="match status" value="1"/>
</dbReference>
<evidence type="ECO:0000313" key="3">
    <source>
        <dbReference type="EMBL" id="CAA68079.1"/>
    </source>
</evidence>